<evidence type="ECO:0000313" key="5">
    <source>
        <dbReference type="EMBL" id="KAF5796983.1"/>
    </source>
</evidence>
<dbReference type="AlphaFoldDB" id="A0A251T871"/>
<protein>
    <submittedName>
        <fullName evidence="6">Putative WEB family</fullName>
    </submittedName>
    <submittedName>
        <fullName evidence="5">WEB family protein</fullName>
    </submittedName>
</protein>
<gene>
    <name evidence="6" type="ORF">HannXRQ_Chr12g0381351</name>
    <name evidence="5" type="ORF">HanXRQr2_Chr08g0358221</name>
</gene>
<dbReference type="EMBL" id="CM007901">
    <property type="protein sequence ID" value="OTG06131.1"/>
    <property type="molecule type" value="Genomic_DNA"/>
</dbReference>
<dbReference type="STRING" id="4232.A0A251T871"/>
<evidence type="ECO:0000256" key="1">
    <source>
        <dbReference type="ARBA" id="ARBA00005485"/>
    </source>
</evidence>
<dbReference type="OrthoDB" id="1931671at2759"/>
<feature type="coiled-coil region" evidence="3">
    <location>
        <begin position="232"/>
        <end position="259"/>
    </location>
</feature>
<dbReference type="EMBL" id="MNCJ02000323">
    <property type="protein sequence ID" value="KAF5796983.1"/>
    <property type="molecule type" value="Genomic_DNA"/>
</dbReference>
<evidence type="ECO:0000256" key="4">
    <source>
        <dbReference type="SAM" id="MobiDB-lite"/>
    </source>
</evidence>
<accession>A0A251T871</accession>
<dbReference type="PANTHER" id="PTHR32054">
    <property type="entry name" value="HEAVY CHAIN, PUTATIVE, EXPRESSED-RELATED-RELATED"/>
    <property type="match status" value="1"/>
</dbReference>
<dbReference type="PANTHER" id="PTHR32054:SF96">
    <property type="entry name" value="WEB FAMILY PROTEIN"/>
    <property type="match status" value="1"/>
</dbReference>
<keyword evidence="2 3" id="KW-0175">Coiled coil</keyword>
<comment type="similarity">
    <text evidence="1">Belongs to the WEB family.</text>
</comment>
<name>A0A251T871_HELAN</name>
<feature type="compositionally biased region" description="Basic and acidic residues" evidence="4">
    <location>
        <begin position="65"/>
        <end position="75"/>
    </location>
</feature>
<feature type="region of interest" description="Disordered" evidence="4">
    <location>
        <begin position="22"/>
        <end position="101"/>
    </location>
</feature>
<dbReference type="Gramene" id="mRNA:HanXRQr2_Chr08g0358221">
    <property type="protein sequence ID" value="mRNA:HanXRQr2_Chr08g0358221"/>
    <property type="gene ID" value="HanXRQr2_Chr08g0358221"/>
</dbReference>
<evidence type="ECO:0000256" key="3">
    <source>
        <dbReference type="SAM" id="Coils"/>
    </source>
</evidence>
<sequence>MDDGEESANRVMNAAIYGQDVFGEMSHEASSETEDCPTGQDHVQKHGPTGQAHVQEDGPMDEDQCGPKEHGHVQEDDQTGQIDVQDDGSVKQLEKSTSRIGDIDTRAPFESVREAVSMFSSIVHWKAHKVRIAERRKQVAQELRKAQEEIPLLKKKSEAAEESKQQVLKELDNAKRRLEELKLIVESAEKEESQAKQDAQLTNLRVEEVEQGIADESSIAAKKQLQVAQARHQAVVSELNTVKLELENLQKEYTSLVSDRDLAIKKAEEAVSSTTETEKDVQDLTIKLITIKEALESAQGAYLEAQETRTEAGLNGEQELKQSEEEWEKMAETDDVESKLDAASVLEAELASYMTESHINIQSEADLAKMDLEQVKKNIEITTYEVNDLKLYASSLNSELEQEKATLVDVKQGEWMEAGITAALEADLMRTLSEVTVIEMKERAARWKTVELPKQLEKASEEADQAKSRARNAHEELKKAKAAAKKAKKRENKMIKKLNAATRVVEAARASERFALGAISAVEESESARSSESEPESGITLSVEKYQELSQKANEAENEANDRVSEAISQIDIATESEQKAAKKLDEVKSDLVTKKEQLSTTMQKAEKAKEGKLVVEQELRIWRSEHEQRRKAEASRKKKKRSFIPRMCMFLCSKKGRHLNK</sequence>
<proteinExistence type="inferred from homology"/>
<dbReference type="InterPro" id="IPR008545">
    <property type="entry name" value="Web"/>
</dbReference>
<dbReference type="GO" id="GO:0009904">
    <property type="term" value="P:chloroplast accumulation movement"/>
    <property type="evidence" value="ECO:0000318"/>
    <property type="project" value="GO_Central"/>
</dbReference>
<dbReference type="InParanoid" id="A0A251T871"/>
<dbReference type="GO" id="GO:0005829">
    <property type="term" value="C:cytosol"/>
    <property type="evidence" value="ECO:0000318"/>
    <property type="project" value="GO_Central"/>
</dbReference>
<keyword evidence="7" id="KW-1185">Reference proteome</keyword>
<reference evidence="5" key="3">
    <citation type="submission" date="2020-06" db="EMBL/GenBank/DDBJ databases">
        <title>Helianthus annuus Genome sequencing and assembly Release 2.</title>
        <authorList>
            <person name="Gouzy J."/>
            <person name="Langlade N."/>
            <person name="Munos S."/>
        </authorList>
    </citation>
    <scope>NUCLEOTIDE SEQUENCE</scope>
    <source>
        <tissue evidence="5">Leaves</tissue>
    </source>
</reference>
<evidence type="ECO:0000313" key="7">
    <source>
        <dbReference type="Proteomes" id="UP000215914"/>
    </source>
</evidence>
<evidence type="ECO:0000313" key="6">
    <source>
        <dbReference type="EMBL" id="OTG06131.1"/>
    </source>
</evidence>
<feature type="region of interest" description="Disordered" evidence="4">
    <location>
        <begin position="521"/>
        <end position="540"/>
    </location>
</feature>
<reference evidence="6" key="2">
    <citation type="submission" date="2017-02" db="EMBL/GenBank/DDBJ databases">
        <title>Sunflower complete genome.</title>
        <authorList>
            <person name="Langlade N."/>
            <person name="Munos S."/>
        </authorList>
    </citation>
    <scope>NUCLEOTIDE SEQUENCE [LARGE SCALE GENOMIC DNA]</scope>
    <source>
        <tissue evidence="6">Leaves</tissue>
    </source>
</reference>
<dbReference type="Pfam" id="PF05701">
    <property type="entry name" value="WEMBL"/>
    <property type="match status" value="1"/>
</dbReference>
<feature type="compositionally biased region" description="Basic and acidic residues" evidence="4">
    <location>
        <begin position="88"/>
        <end position="101"/>
    </location>
</feature>
<organism evidence="6 7">
    <name type="scientific">Helianthus annuus</name>
    <name type="common">Common sunflower</name>
    <dbReference type="NCBI Taxonomy" id="4232"/>
    <lineage>
        <taxon>Eukaryota</taxon>
        <taxon>Viridiplantae</taxon>
        <taxon>Streptophyta</taxon>
        <taxon>Embryophyta</taxon>
        <taxon>Tracheophyta</taxon>
        <taxon>Spermatophyta</taxon>
        <taxon>Magnoliopsida</taxon>
        <taxon>eudicotyledons</taxon>
        <taxon>Gunneridae</taxon>
        <taxon>Pentapetalae</taxon>
        <taxon>asterids</taxon>
        <taxon>campanulids</taxon>
        <taxon>Asterales</taxon>
        <taxon>Asteraceae</taxon>
        <taxon>Asteroideae</taxon>
        <taxon>Heliantheae alliance</taxon>
        <taxon>Heliantheae</taxon>
        <taxon>Helianthus</taxon>
    </lineage>
</organism>
<feature type="coiled-coil region" evidence="3">
    <location>
        <begin position="456"/>
        <end position="501"/>
    </location>
</feature>
<reference evidence="5 7" key="1">
    <citation type="journal article" date="2017" name="Nature">
        <title>The sunflower genome provides insights into oil metabolism, flowering and Asterid evolution.</title>
        <authorList>
            <person name="Badouin H."/>
            <person name="Gouzy J."/>
            <person name="Grassa C.J."/>
            <person name="Murat F."/>
            <person name="Staton S.E."/>
            <person name="Cottret L."/>
            <person name="Lelandais-Briere C."/>
            <person name="Owens G.L."/>
            <person name="Carrere S."/>
            <person name="Mayjonade B."/>
            <person name="Legrand L."/>
            <person name="Gill N."/>
            <person name="Kane N.C."/>
            <person name="Bowers J.E."/>
            <person name="Hubner S."/>
            <person name="Bellec A."/>
            <person name="Berard A."/>
            <person name="Berges H."/>
            <person name="Blanchet N."/>
            <person name="Boniface M.C."/>
            <person name="Brunel D."/>
            <person name="Catrice O."/>
            <person name="Chaidir N."/>
            <person name="Claudel C."/>
            <person name="Donnadieu C."/>
            <person name="Faraut T."/>
            <person name="Fievet G."/>
            <person name="Helmstetter N."/>
            <person name="King M."/>
            <person name="Knapp S.J."/>
            <person name="Lai Z."/>
            <person name="Le Paslier M.C."/>
            <person name="Lippi Y."/>
            <person name="Lorenzon L."/>
            <person name="Mandel J.R."/>
            <person name="Marage G."/>
            <person name="Marchand G."/>
            <person name="Marquand E."/>
            <person name="Bret-Mestries E."/>
            <person name="Morien E."/>
            <person name="Nambeesan S."/>
            <person name="Nguyen T."/>
            <person name="Pegot-Espagnet P."/>
            <person name="Pouilly N."/>
            <person name="Raftis F."/>
            <person name="Sallet E."/>
            <person name="Schiex T."/>
            <person name="Thomas J."/>
            <person name="Vandecasteele C."/>
            <person name="Vares D."/>
            <person name="Vear F."/>
            <person name="Vautrin S."/>
            <person name="Crespi M."/>
            <person name="Mangin B."/>
            <person name="Burke J.M."/>
            <person name="Salse J."/>
            <person name="Munos S."/>
            <person name="Vincourt P."/>
            <person name="Rieseberg L.H."/>
            <person name="Langlade N.B."/>
        </authorList>
    </citation>
    <scope>NUCLEOTIDE SEQUENCE [LARGE SCALE GENOMIC DNA]</scope>
    <source>
        <strain evidence="7">cv. SF193</strain>
        <tissue evidence="5">Leaves</tissue>
    </source>
</reference>
<dbReference type="GO" id="GO:0009903">
    <property type="term" value="P:chloroplast avoidance movement"/>
    <property type="evidence" value="ECO:0000318"/>
    <property type="project" value="GO_Central"/>
</dbReference>
<dbReference type="Proteomes" id="UP000215914">
    <property type="component" value="Chromosome 12"/>
</dbReference>
<dbReference type="OMA" id="MTESHIN"/>
<evidence type="ECO:0000256" key="2">
    <source>
        <dbReference type="ARBA" id="ARBA00023054"/>
    </source>
</evidence>
<feature type="coiled-coil region" evidence="3">
    <location>
        <begin position="129"/>
        <end position="198"/>
    </location>
</feature>